<reference evidence="1" key="1">
    <citation type="submission" date="2020-01" db="EMBL/GenBank/DDBJ databases">
        <title>First Reported Case and Whole Genome of Weissella confusa in an Equid.</title>
        <authorList>
            <person name="Little S.V."/>
            <person name="Lawhon S.D."/>
        </authorList>
    </citation>
    <scope>NUCLEOTIDE SEQUENCE</scope>
    <source>
        <strain evidence="1">718955</strain>
    </source>
</reference>
<organism evidence="1 2">
    <name type="scientific">Weissella confusa</name>
    <name type="common">Lactobacillus confusus</name>
    <dbReference type="NCBI Taxonomy" id="1583"/>
    <lineage>
        <taxon>Bacteria</taxon>
        <taxon>Bacillati</taxon>
        <taxon>Bacillota</taxon>
        <taxon>Bacilli</taxon>
        <taxon>Lactobacillales</taxon>
        <taxon>Lactobacillaceae</taxon>
        <taxon>Weissella</taxon>
    </lineage>
</organism>
<dbReference type="AlphaFoldDB" id="A0AAJ2YZ23"/>
<gene>
    <name evidence="1" type="ORF">GTU77_10710</name>
</gene>
<accession>A0AAJ2YZ23</accession>
<name>A0AAJ2YZ23_WEICO</name>
<evidence type="ECO:0000313" key="2">
    <source>
        <dbReference type="Proteomes" id="UP000719917"/>
    </source>
</evidence>
<sequence>TKTITIPRDKIAKARHAVML</sequence>
<comment type="caution">
    <text evidence="1">The sequence shown here is derived from an EMBL/GenBank/DDBJ whole genome shotgun (WGS) entry which is preliminary data.</text>
</comment>
<dbReference type="EMBL" id="JAAAMQ010000078">
    <property type="protein sequence ID" value="NBA12625.1"/>
    <property type="molecule type" value="Genomic_DNA"/>
</dbReference>
<protein>
    <submittedName>
        <fullName evidence="1">Ribosome maturation factor RimP</fullName>
    </submittedName>
</protein>
<dbReference type="Proteomes" id="UP000719917">
    <property type="component" value="Unassembled WGS sequence"/>
</dbReference>
<proteinExistence type="predicted"/>
<feature type="non-terminal residue" evidence="1">
    <location>
        <position position="1"/>
    </location>
</feature>
<evidence type="ECO:0000313" key="1">
    <source>
        <dbReference type="EMBL" id="NBA12625.1"/>
    </source>
</evidence>